<feature type="non-terminal residue" evidence="2">
    <location>
        <position position="859"/>
    </location>
</feature>
<comment type="caution">
    <text evidence="2">The sequence shown here is derived from an EMBL/GenBank/DDBJ whole genome shotgun (WGS) entry which is preliminary data.</text>
</comment>
<dbReference type="EMBL" id="JANFZH010000093">
    <property type="protein sequence ID" value="MCQ4841846.1"/>
    <property type="molecule type" value="Genomic_DNA"/>
</dbReference>
<feature type="chain" id="PRO_5046467435" evidence="1">
    <location>
        <begin position="23"/>
        <end position="859"/>
    </location>
</feature>
<name>A0ABT1S4H7_9FIRM</name>
<keyword evidence="3" id="KW-1185">Reference proteome</keyword>
<dbReference type="Proteomes" id="UP001524473">
    <property type="component" value="Unassembled WGS sequence"/>
</dbReference>
<proteinExistence type="predicted"/>
<feature type="signal peptide" evidence="1">
    <location>
        <begin position="1"/>
        <end position="22"/>
    </location>
</feature>
<sequence>LATLLALMLVVAMIPMSASAVAAGDGVISIEAETGTLTGSGTTFTDTVPWAAADQKEAKLTIVPDASKGFDQIVWNTTADPDTITTEDATNDVVELKNLTEDIEFYATKKADATVKSPVYEVKVVLTPASNDTSIKEVKIGEVKGVVDNTKKTITFDSLPWNVTGTPTVTVTMNNPGTIDAAVSLTMTDGEGSGTVKVTAQTGSTDTYTVKAKHSEGLTALAIGGVAAVKGEDGKYTVSLPVGTDTAEPLAVEFSCGTKLTKAVLNSVEVESGKSYDLSAMIDQEKDFVLTDESTGTKTYKVKVEVTKSDDTTISAFTATANGFTESGVIDGKNLTVELPYGKNIADSVALAFTVPTGAVASVIGESNLNTVNLTKPVTVKVVAADGKTIAYYTLTATVAKDPNKDPKINSAKVTVNEVEYTAVPNDKNEIIFTVPYSTKDADVTGIAKYVFSKTARTKLDASALDSITVPTSKEITVESEAGDKVTYTVSFVKAKAETGKELSKFTFTSAAKEEDVTSSNTYPVALDATKKTATVTLPYSYKTADGSISLVPQFTLSKGAKLYQNDTTNVGTALVSGFDSATPITLAVLKGSVKLIVADETAAFAIDNAASTAITGLDENNTVVYDVKVDYAAPAEGHTLNSFSVKNGITSKISGNAITITIPYTESIAPQIGHAFYADYSVSDRAVVTAEGKKLPATYDNTPNEGRLWYWNSTTSGASDLRLEVSDSAGAWTEVESIVVTNEAGTASTNYKVTVEVAPAETGAAITAAKVGVVNGTISGKNISATLPFGTDLTEVALNITASKMAKVEIGADVYDPADTEAVYDLTDPVTITVTSEDKNTVNVYTLTAKVAAQFSDV</sequence>
<keyword evidence="1" id="KW-0732">Signal</keyword>
<evidence type="ECO:0000313" key="3">
    <source>
        <dbReference type="Proteomes" id="UP001524473"/>
    </source>
</evidence>
<organism evidence="2 3">
    <name type="scientific">Neglectibacter timonensis</name>
    <dbReference type="NCBI Taxonomy" id="1776382"/>
    <lineage>
        <taxon>Bacteria</taxon>
        <taxon>Bacillati</taxon>
        <taxon>Bacillota</taxon>
        <taxon>Clostridia</taxon>
        <taxon>Eubacteriales</taxon>
        <taxon>Oscillospiraceae</taxon>
        <taxon>Neglectibacter</taxon>
    </lineage>
</organism>
<protein>
    <submittedName>
        <fullName evidence="2">DUF5018 domain-containing protein</fullName>
    </submittedName>
</protein>
<accession>A0ABT1S4H7</accession>
<evidence type="ECO:0000256" key="1">
    <source>
        <dbReference type="SAM" id="SignalP"/>
    </source>
</evidence>
<reference evidence="2 3" key="1">
    <citation type="submission" date="2022-06" db="EMBL/GenBank/DDBJ databases">
        <title>Isolation of gut microbiota from human fecal samples.</title>
        <authorList>
            <person name="Pamer E.G."/>
            <person name="Barat B."/>
            <person name="Waligurski E."/>
            <person name="Medina S."/>
            <person name="Paddock L."/>
            <person name="Mostad J."/>
        </authorList>
    </citation>
    <scope>NUCLEOTIDE SEQUENCE [LARGE SCALE GENOMIC DNA]</scope>
    <source>
        <strain evidence="2 3">DFI.9.73</strain>
    </source>
</reference>
<dbReference type="Gene3D" id="2.60.40.2340">
    <property type="match status" value="2"/>
</dbReference>
<evidence type="ECO:0000313" key="2">
    <source>
        <dbReference type="EMBL" id="MCQ4841846.1"/>
    </source>
</evidence>
<gene>
    <name evidence="2" type="ORF">NE695_18260</name>
</gene>
<feature type="non-terminal residue" evidence="2">
    <location>
        <position position="1"/>
    </location>
</feature>